<dbReference type="InterPro" id="IPR013783">
    <property type="entry name" value="Ig-like_fold"/>
</dbReference>
<evidence type="ECO:0008006" key="6">
    <source>
        <dbReference type="Google" id="ProtNLM"/>
    </source>
</evidence>
<dbReference type="Gene3D" id="2.60.40.10">
    <property type="entry name" value="Immunoglobulins"/>
    <property type="match status" value="3"/>
</dbReference>
<reference evidence="2 5" key="2">
    <citation type="submission" date="2019-07" db="EMBL/GenBank/DDBJ databases">
        <title>Whole genome shotgun sequence of Myxococcus virescens NBRC 100334.</title>
        <authorList>
            <person name="Hosoyama A."/>
            <person name="Uohara A."/>
            <person name="Ohji S."/>
            <person name="Ichikawa N."/>
        </authorList>
    </citation>
    <scope>NUCLEOTIDE SEQUENCE [LARGE SCALE GENOMIC DNA]</scope>
    <source>
        <strain evidence="2 5">NBRC 100334</strain>
    </source>
</reference>
<name>A0A511HB85_9BACT</name>
<sequence>MRIVSKGARGLSALFGAAALASIGCGDVPDASESSQAELLHTSAPLDCLSSIKPERELLIQDATVLNDPVRTAWSGAMLKVRGAADGAWSFGRRLAEMSGDVAPSEFVRDGLQRGAEQDAVARALVPQLLEAWPRLADGTLDMTKAPLRLKAIVNHVDTHNSDRHSAGEGHLVFDAIDADGKPLPLTATLVYDLPASKRSDALHWARQWHALATQTPGTEAFNTTLQAVTDRFTAAPGRLQVSTTESILDSARSKSTDARRLAKDFGNLLCTDSAAPTVTILSPSPGSAVRGTITLTASAYDDVGVTRVDFFSGSTLIASDTQPPFIVDWDTTTSPSGTRALTAQAFDADGNMGISDPVSVMVDNFAPIILSGTPQYNPQTLNYVRGNITVGWTVTDQSLSGVVLAEFFQEGYLKGSLTSPTSFGYTFAWDTRVLANRPYSLTLRATDRAGNVAMHTRSLIVDNAPPTSVLTAPANGDVVSGVVTLSANASDSQSLYYVAFEIDGVIQTPYSTTAPFTRTWDTTGKSGTHVIVAIAYDRAGNSQRSNAVTVTVP</sequence>
<accession>A0A511HB85</accession>
<reference evidence="3 4" key="1">
    <citation type="submission" date="2016-10" db="EMBL/GenBank/DDBJ databases">
        <authorList>
            <person name="Varghese N."/>
            <person name="Submissions S."/>
        </authorList>
    </citation>
    <scope>NUCLEOTIDE SEQUENCE [LARGE SCALE GENOMIC DNA]</scope>
    <source>
        <strain evidence="3 4">DSM 2260</strain>
    </source>
</reference>
<gene>
    <name evidence="2" type="ORF">MVI01_26050</name>
    <name evidence="3" type="ORF">SAMN04488504_105120</name>
</gene>
<dbReference type="AlphaFoldDB" id="A0A511HB85"/>
<dbReference type="EMBL" id="FNAJ01000005">
    <property type="protein sequence ID" value="SDE22625.1"/>
    <property type="molecule type" value="Genomic_DNA"/>
</dbReference>
<feature type="chain" id="PRO_5022847701" description="Cadherin domain-containing protein" evidence="1">
    <location>
        <begin position="22"/>
        <end position="554"/>
    </location>
</feature>
<evidence type="ECO:0000313" key="2">
    <source>
        <dbReference type="EMBL" id="GEL70821.1"/>
    </source>
</evidence>
<evidence type="ECO:0000256" key="1">
    <source>
        <dbReference type="SAM" id="SignalP"/>
    </source>
</evidence>
<dbReference type="Pfam" id="PF17957">
    <property type="entry name" value="Big_7"/>
    <property type="match status" value="3"/>
</dbReference>
<dbReference type="EMBL" id="BJVY01000012">
    <property type="protein sequence ID" value="GEL70821.1"/>
    <property type="molecule type" value="Genomic_DNA"/>
</dbReference>
<feature type="signal peptide" evidence="1">
    <location>
        <begin position="1"/>
        <end position="21"/>
    </location>
</feature>
<keyword evidence="4" id="KW-1185">Reference proteome</keyword>
<organism evidence="2 5">
    <name type="scientific">Myxococcus virescens</name>
    <dbReference type="NCBI Taxonomy" id="83456"/>
    <lineage>
        <taxon>Bacteria</taxon>
        <taxon>Pseudomonadati</taxon>
        <taxon>Myxococcota</taxon>
        <taxon>Myxococcia</taxon>
        <taxon>Myxococcales</taxon>
        <taxon>Cystobacterineae</taxon>
        <taxon>Myxococcaceae</taxon>
        <taxon>Myxococcus</taxon>
    </lineage>
</organism>
<dbReference type="Proteomes" id="UP000198717">
    <property type="component" value="Unassembled WGS sequence"/>
</dbReference>
<evidence type="ECO:0000313" key="3">
    <source>
        <dbReference type="EMBL" id="SDE22625.1"/>
    </source>
</evidence>
<evidence type="ECO:0000313" key="5">
    <source>
        <dbReference type="Proteomes" id="UP000321224"/>
    </source>
</evidence>
<dbReference type="Proteomes" id="UP000321224">
    <property type="component" value="Unassembled WGS sequence"/>
</dbReference>
<protein>
    <recommendedName>
        <fullName evidence="6">Cadherin domain-containing protein</fullName>
    </recommendedName>
</protein>
<dbReference type="PROSITE" id="PS51257">
    <property type="entry name" value="PROKAR_LIPOPROTEIN"/>
    <property type="match status" value="1"/>
</dbReference>
<proteinExistence type="predicted"/>
<keyword evidence="1" id="KW-0732">Signal</keyword>
<dbReference type="RefSeq" id="WP_090490558.1">
    <property type="nucleotide sequence ID" value="NZ_BJVY01000012.1"/>
</dbReference>
<evidence type="ECO:0000313" key="4">
    <source>
        <dbReference type="Proteomes" id="UP000198717"/>
    </source>
</evidence>
<comment type="caution">
    <text evidence="2">The sequence shown here is derived from an EMBL/GenBank/DDBJ whole genome shotgun (WGS) entry which is preliminary data.</text>
</comment>